<dbReference type="Pfam" id="PF12787">
    <property type="entry name" value="EcsC"/>
    <property type="match status" value="1"/>
</dbReference>
<reference evidence="1 2" key="1">
    <citation type="submission" date="2016-10" db="EMBL/GenBank/DDBJ databases">
        <authorList>
            <person name="de Groot N.N."/>
        </authorList>
    </citation>
    <scope>NUCLEOTIDE SEQUENCE [LARGE SCALE GENOMIC DNA]</scope>
    <source>
        <strain evidence="1 2">CGMCC 1.3442</strain>
    </source>
</reference>
<name>A0A1G9ZV65_9BACI</name>
<evidence type="ECO:0000313" key="2">
    <source>
        <dbReference type="Proteomes" id="UP000199334"/>
    </source>
</evidence>
<dbReference type="OrthoDB" id="2040879at2"/>
<proteinExistence type="predicted"/>
<accession>A0A1G9ZV65</accession>
<sequence>MVGEERITRSIAQWEKGLEQHVTNDFERIYEIWIQNMFSSIPSSYQNKIFETMDQWFLYTYTFLQGTNMQLTAKDRILQTARSFDDRIEEISDLKTLSVEQLTYLADQQLSKSRVYAFTQGGLTGTGGWLLLGIDFPLIVTMNLKSVQLIGTCYGYDMNNPLEMIMALKVLHAGILPQRFQHEAWEKLKYDMEDIETIMEDESLLVDRSWAEQPVNQIFKVLAIVMFRKKLVQGVPLVSVGIGAVSNYRLAKQVTNFAKHFYQYRFIKEQTNREA</sequence>
<dbReference type="PANTHER" id="PTHR41260:SF1">
    <property type="entry name" value="PROTEIN ECSC"/>
    <property type="match status" value="1"/>
</dbReference>
<protein>
    <submittedName>
        <fullName evidence="1">EcsC protein family protein</fullName>
    </submittedName>
</protein>
<dbReference type="Proteomes" id="UP000199334">
    <property type="component" value="Unassembled WGS sequence"/>
</dbReference>
<dbReference type="EMBL" id="FNIG01000003">
    <property type="protein sequence ID" value="SDN25329.1"/>
    <property type="molecule type" value="Genomic_DNA"/>
</dbReference>
<dbReference type="InterPro" id="IPR024787">
    <property type="entry name" value="EcsC"/>
</dbReference>
<evidence type="ECO:0000313" key="1">
    <source>
        <dbReference type="EMBL" id="SDN25329.1"/>
    </source>
</evidence>
<dbReference type="STRING" id="237069.SAMN05216498_1863"/>
<dbReference type="AlphaFoldDB" id="A0A1G9ZV65"/>
<keyword evidence="2" id="KW-1185">Reference proteome</keyword>
<gene>
    <name evidence="1" type="ORF">SAMN05216498_1863</name>
</gene>
<dbReference type="PANTHER" id="PTHR41260">
    <property type="entry name" value="PROTEIN ECSC"/>
    <property type="match status" value="1"/>
</dbReference>
<organism evidence="1 2">
    <name type="scientific">Tenuibacillus multivorans</name>
    <dbReference type="NCBI Taxonomy" id="237069"/>
    <lineage>
        <taxon>Bacteria</taxon>
        <taxon>Bacillati</taxon>
        <taxon>Bacillota</taxon>
        <taxon>Bacilli</taxon>
        <taxon>Bacillales</taxon>
        <taxon>Bacillaceae</taxon>
        <taxon>Tenuibacillus</taxon>
    </lineage>
</organism>